<name>A0AAD6SAQ5_9AGAR</name>
<accession>A0AAD6SAQ5</accession>
<gene>
    <name evidence="2" type="ORF">C8F04DRAFT_1194099</name>
</gene>
<sequence length="289" mass="31947">MPPALPLASPAPALAPAFALAIRFEPPVSTDERTAADALLALARDWQSNITLGSSVSDPAPPMSLSEIERERSPDTDTDIDMADADTQKACDFCSMVLGPGVSRTFRCSGCKADMLCESCCYDMHTCHPEHILQMSEIMGTVQEYMTDTDQWRSIAFRATLLHNKFPMNCGGCGKVVTPVGHQKPEIGTCVCEQCRDGLRCDTCLMEEHAARPLHLVGMWNGTGWERFTLKHLGYVYNMGHEGRACKHPREVVSSLLVINMRGVNPISSVDLLDFRDEDEVREAERELI</sequence>
<organism evidence="2 3">
    <name type="scientific">Mycena alexandri</name>
    <dbReference type="NCBI Taxonomy" id="1745969"/>
    <lineage>
        <taxon>Eukaryota</taxon>
        <taxon>Fungi</taxon>
        <taxon>Dikarya</taxon>
        <taxon>Basidiomycota</taxon>
        <taxon>Agaricomycotina</taxon>
        <taxon>Agaricomycetes</taxon>
        <taxon>Agaricomycetidae</taxon>
        <taxon>Agaricales</taxon>
        <taxon>Marasmiineae</taxon>
        <taxon>Mycenaceae</taxon>
        <taxon>Mycena</taxon>
    </lineage>
</organism>
<keyword evidence="3" id="KW-1185">Reference proteome</keyword>
<evidence type="ECO:0000256" key="1">
    <source>
        <dbReference type="SAM" id="MobiDB-lite"/>
    </source>
</evidence>
<protein>
    <submittedName>
        <fullName evidence="2">Uncharacterized protein</fullName>
    </submittedName>
</protein>
<dbReference type="EMBL" id="JARJCM010000201">
    <property type="protein sequence ID" value="KAJ7022825.1"/>
    <property type="molecule type" value="Genomic_DNA"/>
</dbReference>
<comment type="caution">
    <text evidence="2">The sequence shown here is derived from an EMBL/GenBank/DDBJ whole genome shotgun (WGS) entry which is preliminary data.</text>
</comment>
<dbReference type="AlphaFoldDB" id="A0AAD6SAQ5"/>
<proteinExistence type="predicted"/>
<feature type="region of interest" description="Disordered" evidence="1">
    <location>
        <begin position="53"/>
        <end position="77"/>
    </location>
</feature>
<evidence type="ECO:0000313" key="2">
    <source>
        <dbReference type="EMBL" id="KAJ7022825.1"/>
    </source>
</evidence>
<dbReference type="Proteomes" id="UP001218188">
    <property type="component" value="Unassembled WGS sequence"/>
</dbReference>
<evidence type="ECO:0000313" key="3">
    <source>
        <dbReference type="Proteomes" id="UP001218188"/>
    </source>
</evidence>
<reference evidence="2" key="1">
    <citation type="submission" date="2023-03" db="EMBL/GenBank/DDBJ databases">
        <title>Massive genome expansion in bonnet fungi (Mycena s.s.) driven by repeated elements and novel gene families across ecological guilds.</title>
        <authorList>
            <consortium name="Lawrence Berkeley National Laboratory"/>
            <person name="Harder C.B."/>
            <person name="Miyauchi S."/>
            <person name="Viragh M."/>
            <person name="Kuo A."/>
            <person name="Thoen E."/>
            <person name="Andreopoulos B."/>
            <person name="Lu D."/>
            <person name="Skrede I."/>
            <person name="Drula E."/>
            <person name="Henrissat B."/>
            <person name="Morin E."/>
            <person name="Kohler A."/>
            <person name="Barry K."/>
            <person name="LaButti K."/>
            <person name="Morin E."/>
            <person name="Salamov A."/>
            <person name="Lipzen A."/>
            <person name="Mereny Z."/>
            <person name="Hegedus B."/>
            <person name="Baldrian P."/>
            <person name="Stursova M."/>
            <person name="Weitz H."/>
            <person name="Taylor A."/>
            <person name="Grigoriev I.V."/>
            <person name="Nagy L.G."/>
            <person name="Martin F."/>
            <person name="Kauserud H."/>
        </authorList>
    </citation>
    <scope>NUCLEOTIDE SEQUENCE</scope>
    <source>
        <strain evidence="2">CBHHK200</strain>
    </source>
</reference>